<reference evidence="7" key="1">
    <citation type="submission" date="2018-08" db="EMBL/GenBank/DDBJ databases">
        <title>A genome reference for cultivated species of the human gut microbiota.</title>
        <authorList>
            <person name="Zou Y."/>
            <person name="Xue W."/>
            <person name="Luo G."/>
        </authorList>
    </citation>
    <scope>NUCLEOTIDE SEQUENCE [LARGE SCALE GENOMIC DNA]</scope>
    <source>
        <strain evidence="7">TF05-5AC</strain>
    </source>
</reference>
<dbReference type="RefSeq" id="WP_117545360.1">
    <property type="nucleotide sequence ID" value="NZ_QVLV01000018.1"/>
</dbReference>
<evidence type="ECO:0000313" key="8">
    <source>
        <dbReference type="Proteomes" id="UP000260812"/>
    </source>
</evidence>
<comment type="similarity">
    <text evidence="4">Belongs to the peptidase S8 family.</text>
</comment>
<dbReference type="InterPro" id="IPR000209">
    <property type="entry name" value="Peptidase_S8/S53_dom"/>
</dbReference>
<gene>
    <name evidence="7" type="ORF">DXC51_21160</name>
</gene>
<dbReference type="InterPro" id="IPR015500">
    <property type="entry name" value="Peptidase_S8_subtilisin-rel"/>
</dbReference>
<evidence type="ECO:0000313" key="7">
    <source>
        <dbReference type="EMBL" id="RGE57114.1"/>
    </source>
</evidence>
<dbReference type="GO" id="GO:0004252">
    <property type="term" value="F:serine-type endopeptidase activity"/>
    <property type="evidence" value="ECO:0007669"/>
    <property type="project" value="UniProtKB-UniRule"/>
</dbReference>
<feature type="active site" description="Charge relay system" evidence="4">
    <location>
        <position position="366"/>
    </location>
</feature>
<feature type="chain" id="PRO_5039509017" description="Peptidase S8/S53 domain-containing protein" evidence="5">
    <location>
        <begin position="19"/>
        <end position="431"/>
    </location>
</feature>
<comment type="caution">
    <text evidence="7">The sequence shown here is derived from an EMBL/GenBank/DDBJ whole genome shotgun (WGS) entry which is preliminary data.</text>
</comment>
<keyword evidence="8" id="KW-1185">Reference proteome</keyword>
<keyword evidence="1 4" id="KW-0645">Protease</keyword>
<feature type="domain" description="Peptidase S8/S53" evidence="6">
    <location>
        <begin position="141"/>
        <end position="286"/>
    </location>
</feature>
<proteinExistence type="inferred from homology"/>
<evidence type="ECO:0000256" key="3">
    <source>
        <dbReference type="ARBA" id="ARBA00022825"/>
    </source>
</evidence>
<name>A0A3E3HZ50_9FIRM</name>
<dbReference type="Proteomes" id="UP000260812">
    <property type="component" value="Unassembled WGS sequence"/>
</dbReference>
<organism evidence="7 8">
    <name type="scientific">Eisenbergiella massiliensis</name>
    <dbReference type="NCBI Taxonomy" id="1720294"/>
    <lineage>
        <taxon>Bacteria</taxon>
        <taxon>Bacillati</taxon>
        <taxon>Bacillota</taxon>
        <taxon>Clostridia</taxon>
        <taxon>Lachnospirales</taxon>
        <taxon>Lachnospiraceae</taxon>
        <taxon>Eisenbergiella</taxon>
    </lineage>
</organism>
<dbReference type="PRINTS" id="PR00723">
    <property type="entry name" value="SUBTILISIN"/>
</dbReference>
<keyword evidence="5" id="KW-0732">Signal</keyword>
<sequence length="431" mass="47436">MKRFIKMTCLICILSLCAACGGTENAEGSHGKEAPAFTDSLTKDGTGIARQAEAASDMMEYYKNRYIELEENFADIRWYDGSKMKQTQKDRLAGCIPNITYNEETVFPKELEKEFPAQLILEKGKSPGLGVESLHEQGITGKGVGIAIIDQVLYTGHPEYASNLALYEEMHVVPNQSGSMHGAALASISVGKTCGVAPDATLYFWGMDNVKSWDREDDGNVAWKEYARVIERVIEVNRTLPENGKIRVIAISRGYNFTGNEEVDAELQVMLDAIHHASDEGIFVITTSTEMNYDFFEAYGTDAPFAGLGKLDPLGDPDSPDTYTLGSWQWESAEMFEKSILVPMDGRTTADMSGDTYVYYADGGWSWTVPYIAGVYALCAGVDPDITPEAFYDAAVKTATVITRSKEEGGKEYTFHMMNPPALISSLQNNA</sequence>
<evidence type="ECO:0000256" key="1">
    <source>
        <dbReference type="ARBA" id="ARBA00022670"/>
    </source>
</evidence>
<dbReference type="GO" id="GO:0006508">
    <property type="term" value="P:proteolysis"/>
    <property type="evidence" value="ECO:0007669"/>
    <property type="project" value="UniProtKB-KW"/>
</dbReference>
<feature type="active site" description="Charge relay system" evidence="4">
    <location>
        <position position="181"/>
    </location>
</feature>
<dbReference type="GeneID" id="97989303"/>
<dbReference type="Gene3D" id="3.40.50.200">
    <property type="entry name" value="Peptidase S8/S53 domain"/>
    <property type="match status" value="1"/>
</dbReference>
<protein>
    <recommendedName>
        <fullName evidence="6">Peptidase S8/S53 domain-containing protein</fullName>
    </recommendedName>
</protein>
<dbReference type="SUPFAM" id="SSF52743">
    <property type="entry name" value="Subtilisin-like"/>
    <property type="match status" value="1"/>
</dbReference>
<keyword evidence="3 4" id="KW-0720">Serine protease</keyword>
<keyword evidence="2 4" id="KW-0378">Hydrolase</keyword>
<feature type="signal peptide" evidence="5">
    <location>
        <begin position="1"/>
        <end position="18"/>
    </location>
</feature>
<evidence type="ECO:0000256" key="5">
    <source>
        <dbReference type="SAM" id="SignalP"/>
    </source>
</evidence>
<evidence type="ECO:0000256" key="4">
    <source>
        <dbReference type="PROSITE-ProRule" id="PRU01240"/>
    </source>
</evidence>
<evidence type="ECO:0000256" key="2">
    <source>
        <dbReference type="ARBA" id="ARBA00022801"/>
    </source>
</evidence>
<feature type="active site" description="Charge relay system" evidence="4">
    <location>
        <position position="150"/>
    </location>
</feature>
<dbReference type="EMBL" id="QVLV01000018">
    <property type="protein sequence ID" value="RGE57114.1"/>
    <property type="molecule type" value="Genomic_DNA"/>
</dbReference>
<dbReference type="PROSITE" id="PS51892">
    <property type="entry name" value="SUBTILASE"/>
    <property type="match status" value="1"/>
</dbReference>
<dbReference type="InterPro" id="IPR036852">
    <property type="entry name" value="Peptidase_S8/S53_dom_sf"/>
</dbReference>
<dbReference type="Pfam" id="PF00082">
    <property type="entry name" value="Peptidase_S8"/>
    <property type="match status" value="1"/>
</dbReference>
<evidence type="ECO:0000259" key="6">
    <source>
        <dbReference type="Pfam" id="PF00082"/>
    </source>
</evidence>
<dbReference type="AlphaFoldDB" id="A0A3E3HZ50"/>
<accession>A0A3E3HZ50</accession>